<evidence type="ECO:0000313" key="1">
    <source>
        <dbReference type="EMBL" id="UPK93504.1"/>
    </source>
</evidence>
<dbReference type="EMBL" id="CP090033">
    <property type="protein sequence ID" value="UPK93504.1"/>
    <property type="molecule type" value="Genomic_DNA"/>
</dbReference>
<protein>
    <submittedName>
        <fullName evidence="1">Uncharacterized protein</fullName>
    </submittedName>
</protein>
<reference evidence="1" key="1">
    <citation type="submission" date="2021-11" db="EMBL/GenBank/DDBJ databases">
        <title>Fusarium solani-melongenae Genome sequencing and assembly.</title>
        <authorList>
            <person name="Xie S."/>
            <person name="Huang L."/>
            <person name="Zhang X."/>
        </authorList>
    </citation>
    <scope>NUCLEOTIDE SEQUENCE</scope>
    <source>
        <strain evidence="1">CRI 24-3</strain>
    </source>
</reference>
<proteinExistence type="predicted"/>
<name>A0ACD3YX07_FUSSC</name>
<evidence type="ECO:0000313" key="2">
    <source>
        <dbReference type="Proteomes" id="UP000830768"/>
    </source>
</evidence>
<keyword evidence="2" id="KW-1185">Reference proteome</keyword>
<gene>
    <name evidence="1" type="ORF">LCI18_004439</name>
</gene>
<dbReference type="Proteomes" id="UP000830768">
    <property type="component" value="Chromosome 4"/>
</dbReference>
<accession>A0ACD3YX07</accession>
<organism evidence="1 2">
    <name type="scientific">Fusarium solani subsp. cucurbitae</name>
    <name type="common">Neocosmosporum cucurbitae</name>
    <dbReference type="NCBI Taxonomy" id="2747967"/>
    <lineage>
        <taxon>Eukaryota</taxon>
        <taxon>Fungi</taxon>
        <taxon>Dikarya</taxon>
        <taxon>Ascomycota</taxon>
        <taxon>Pezizomycotina</taxon>
        <taxon>Sordariomycetes</taxon>
        <taxon>Hypocreomycetidae</taxon>
        <taxon>Hypocreales</taxon>
        <taxon>Nectriaceae</taxon>
        <taxon>Fusarium</taxon>
        <taxon>Fusarium solani species complex</taxon>
    </lineage>
</organism>
<sequence length="394" mass="44874">MRIHSQQTNNVSSRRQKQNLVAQRKYRARQKEKRSRFESLIVASVLAGRPSQKRHLCPYMIDPDVLVGGQLMPGLFLRTCRSRSGVADLAASGSLSCLAGLAEHQRFTCWWIVNRESFSLRDVLKYGMIITGHYMSPELYRIATSLSSHRWLTRIRSEIGHVDFSQVIGAGFQLLACLNTPEEPQAAGRHDLLPFVSCVNDLTPSRISRISFISAVGINARFLGLAAQDLADESLQSPFPFPKSQVDTRWQVSYRDWHWEGSCQAVDRDPSSYRDLYADLYPTVVQQTLLHHPIFDMLPWPDFRSEVIRAVYSNPPLVDTNDLVLDLWNDGLRCWRPVSADGLVTLHQGLPWYSENWEAAPWFLEKWECLTGGRDSDMWTTSAQWRSITAGSFG</sequence>